<evidence type="ECO:0000313" key="1">
    <source>
        <dbReference type="EMBL" id="KAF7836551.1"/>
    </source>
</evidence>
<dbReference type="Proteomes" id="UP000634136">
    <property type="component" value="Unassembled WGS sequence"/>
</dbReference>
<protein>
    <submittedName>
        <fullName evidence="1">WEB family protein</fullName>
    </submittedName>
</protein>
<name>A0A835CCE3_9FABA</name>
<dbReference type="AlphaFoldDB" id="A0A835CCE3"/>
<gene>
    <name evidence="1" type="ORF">G2W53_011410</name>
</gene>
<reference evidence="1" key="1">
    <citation type="submission" date="2020-09" db="EMBL/GenBank/DDBJ databases">
        <title>Genome-Enabled Discovery of Anthraquinone Biosynthesis in Senna tora.</title>
        <authorList>
            <person name="Kang S.-H."/>
            <person name="Pandey R.P."/>
            <person name="Lee C.-M."/>
            <person name="Sim J.-S."/>
            <person name="Jeong J.-T."/>
            <person name="Choi B.-S."/>
            <person name="Jung M."/>
            <person name="Ginzburg D."/>
            <person name="Zhao K."/>
            <person name="Won S.Y."/>
            <person name="Oh T.-J."/>
            <person name="Yu Y."/>
            <person name="Kim N.-H."/>
            <person name="Lee O.R."/>
            <person name="Lee T.-H."/>
            <person name="Bashyal P."/>
            <person name="Kim T.-S."/>
            <person name="Lee W.-H."/>
            <person name="Kawkins C."/>
            <person name="Kim C.-K."/>
            <person name="Kim J.S."/>
            <person name="Ahn B.O."/>
            <person name="Rhee S.Y."/>
            <person name="Sohng J.K."/>
        </authorList>
    </citation>
    <scope>NUCLEOTIDE SEQUENCE</scope>
    <source>
        <tissue evidence="1">Leaf</tissue>
    </source>
</reference>
<dbReference type="EMBL" id="JAAIUW010000004">
    <property type="protein sequence ID" value="KAF7836551.1"/>
    <property type="molecule type" value="Genomic_DNA"/>
</dbReference>
<comment type="caution">
    <text evidence="1">The sequence shown here is derived from an EMBL/GenBank/DDBJ whole genome shotgun (WGS) entry which is preliminary data.</text>
</comment>
<accession>A0A835CCE3</accession>
<proteinExistence type="predicted"/>
<evidence type="ECO:0000313" key="2">
    <source>
        <dbReference type="Proteomes" id="UP000634136"/>
    </source>
</evidence>
<keyword evidence="2" id="KW-1185">Reference proteome</keyword>
<organism evidence="1 2">
    <name type="scientific">Senna tora</name>
    <dbReference type="NCBI Taxonomy" id="362788"/>
    <lineage>
        <taxon>Eukaryota</taxon>
        <taxon>Viridiplantae</taxon>
        <taxon>Streptophyta</taxon>
        <taxon>Embryophyta</taxon>
        <taxon>Tracheophyta</taxon>
        <taxon>Spermatophyta</taxon>
        <taxon>Magnoliopsida</taxon>
        <taxon>eudicotyledons</taxon>
        <taxon>Gunneridae</taxon>
        <taxon>Pentapetalae</taxon>
        <taxon>rosids</taxon>
        <taxon>fabids</taxon>
        <taxon>Fabales</taxon>
        <taxon>Fabaceae</taxon>
        <taxon>Caesalpinioideae</taxon>
        <taxon>Cassia clade</taxon>
        <taxon>Senna</taxon>
    </lineage>
</organism>
<sequence length="399" mass="43500">MASSSSSTAVVLMVSFHHCQWSLLKRVHLSDQIPRHLLSSSQLPLQRIQALVPSLVDRLSLYFLQIFFQLSFFLLTGRSFFLTFPEQLSQAIYFFSQRSVLFFEFSSPARLANSFSCASVASADTSCNIDSFSLASLASADTSCNAEAKLSIAFLLFSSSSLEFSNSLIIQPLETQPSLTFQDFLPLPQEYIALSPRDHLFIPEILMQISPTYLLLQPSFLVPQPFFSTPQADCVHKIRPFWQLQASVQSYFHQPQFQASNLVKTSPQLSLLLSTHQLLSPSPSQPEPAVPLLSVDLLELGSTWSAVLNPLQLCFGVLRATGSFELADRGDRSIEGREFGKGDGDSGSVLGTPLLSLLTLGVAGDVLFGVCAAGDVLFGVCVAGDPLLGVSDKVDLSNS</sequence>